<reference evidence="2 3" key="1">
    <citation type="submission" date="2016-11" db="EMBL/GenBank/DDBJ databases">
        <authorList>
            <person name="Jaros S."/>
            <person name="Januszkiewicz K."/>
            <person name="Wedrychowicz H."/>
        </authorList>
    </citation>
    <scope>NUCLEOTIDE SEQUENCE [LARGE SCALE GENOMIC DNA]</scope>
    <source>
        <strain evidence="2 3">DSM 26883</strain>
    </source>
</reference>
<sequence>MKRIVLCNLLCYVLIMGCTNQNKQTKIIGTADSATNIVVTDSTIQPYDIDAPISLSEIENYKNRVTLQRLSNVAVTHPDVYKIKTQKPVYSPQTKQIQLDVINVNAPTAEPEYHWMEEWKDGKWITFPFIDNLAFAGVGRDLSKGDTLPEYINMSEFKNPLKPNKYRIHFYVFENIHTYCNLTDRSIQPVEGSEMNGAFSFRVLQSDNDSIHVIFENHTNLSVQPEFLPSVGTDELYSVHPLARSGWVGEAEWMKKHALLQGGEAILFSIPVSWDVNRLSDPNEKERFKSGKLSPGKYKIGLQLEVYLTTEFEVK</sequence>
<dbReference type="InterPro" id="IPR046878">
    <property type="entry name" value="Big_14"/>
</dbReference>
<gene>
    <name evidence="2" type="ORF">SAMN05444349_1569</name>
</gene>
<protein>
    <recommendedName>
        <fullName evidence="1">Bacterial Ig-like domain-containing protein</fullName>
    </recommendedName>
</protein>
<organism evidence="2 3">
    <name type="scientific">Bacteroides faecichinchillae</name>
    <dbReference type="NCBI Taxonomy" id="871325"/>
    <lineage>
        <taxon>Bacteria</taxon>
        <taxon>Pseudomonadati</taxon>
        <taxon>Bacteroidota</taxon>
        <taxon>Bacteroidia</taxon>
        <taxon>Bacteroidales</taxon>
        <taxon>Bacteroidaceae</taxon>
        <taxon>Bacteroides</taxon>
    </lineage>
</organism>
<name>A0A1M5G7D4_9BACE</name>
<evidence type="ECO:0000259" key="1">
    <source>
        <dbReference type="Pfam" id="PF20251"/>
    </source>
</evidence>
<dbReference type="Proteomes" id="UP000184436">
    <property type="component" value="Unassembled WGS sequence"/>
</dbReference>
<dbReference type="AlphaFoldDB" id="A0A1M5G7D4"/>
<keyword evidence="3" id="KW-1185">Reference proteome</keyword>
<dbReference type="Pfam" id="PF20251">
    <property type="entry name" value="Big_14"/>
    <property type="match status" value="1"/>
</dbReference>
<dbReference type="EMBL" id="FQVD01000056">
    <property type="protein sequence ID" value="SHF99643.1"/>
    <property type="molecule type" value="Genomic_DNA"/>
</dbReference>
<accession>A0A1M5G7D4</accession>
<dbReference type="RefSeq" id="WP_245798637.1">
    <property type="nucleotide sequence ID" value="NZ_FQVD01000056.1"/>
</dbReference>
<dbReference type="PROSITE" id="PS51257">
    <property type="entry name" value="PROKAR_LIPOPROTEIN"/>
    <property type="match status" value="1"/>
</dbReference>
<evidence type="ECO:0000313" key="3">
    <source>
        <dbReference type="Proteomes" id="UP000184436"/>
    </source>
</evidence>
<proteinExistence type="predicted"/>
<feature type="domain" description="Bacterial Ig-like" evidence="1">
    <location>
        <begin position="82"/>
        <end position="169"/>
    </location>
</feature>
<evidence type="ECO:0000313" key="2">
    <source>
        <dbReference type="EMBL" id="SHF99643.1"/>
    </source>
</evidence>